<dbReference type="EMBL" id="SMMX01000021">
    <property type="protein sequence ID" value="TDA20451.1"/>
    <property type="molecule type" value="Genomic_DNA"/>
</dbReference>
<reference evidence="2 3" key="1">
    <citation type="journal article" date="2016" name="Nat. Microbiol.">
        <title>The Mouse Intestinal Bacterial Collection (miBC) provides host-specific insight into cultured diversity and functional potential of the gut microbiota.</title>
        <authorList>
            <person name="Lagkouvardos I."/>
            <person name="Pukall R."/>
            <person name="Abt B."/>
            <person name="Foesel B.U."/>
            <person name="Meier-Kolthoff J.P."/>
            <person name="Kumar N."/>
            <person name="Bresciani A."/>
            <person name="Martinez I."/>
            <person name="Just S."/>
            <person name="Ziegler C."/>
            <person name="Brugiroux S."/>
            <person name="Garzetti D."/>
            <person name="Wenning M."/>
            <person name="Bui T.P."/>
            <person name="Wang J."/>
            <person name="Hugenholtz F."/>
            <person name="Plugge C.M."/>
            <person name="Peterson D.A."/>
            <person name="Hornef M.W."/>
            <person name="Baines J.F."/>
            <person name="Smidt H."/>
            <person name="Walter J."/>
            <person name="Kristiansen K."/>
            <person name="Nielsen H.B."/>
            <person name="Haller D."/>
            <person name="Overmann J."/>
            <person name="Stecher B."/>
            <person name="Clavel T."/>
        </authorList>
    </citation>
    <scope>NUCLEOTIDE SEQUENCE [LARGE SCALE GENOMIC DNA]</scope>
    <source>
        <strain evidence="2 3">DSM 28560</strain>
    </source>
</reference>
<dbReference type="AlphaFoldDB" id="A0A4R4FB15"/>
<name>A0A4R4FB15_9FIRM</name>
<organism evidence="2 3">
    <name type="scientific">Extibacter muris</name>
    <dbReference type="NCBI Taxonomy" id="1796622"/>
    <lineage>
        <taxon>Bacteria</taxon>
        <taxon>Bacillati</taxon>
        <taxon>Bacillota</taxon>
        <taxon>Clostridia</taxon>
        <taxon>Lachnospirales</taxon>
        <taxon>Lachnospiraceae</taxon>
        <taxon>Extibacter</taxon>
    </lineage>
</organism>
<evidence type="ECO:0008006" key="4">
    <source>
        <dbReference type="Google" id="ProtNLM"/>
    </source>
</evidence>
<evidence type="ECO:0000256" key="1">
    <source>
        <dbReference type="SAM" id="Coils"/>
    </source>
</evidence>
<sequence length="150" mass="17591">MDNNLLNEYAAMKAEVKDLRRRISSLMHEMKKASAAYDEGKGARGYGGRGSVRVSGYPPSMFRAKQEKMMELVLLLECREVEFLDRTLEVERFIEAIEKSEMRIMFSLYYIEDFSYIKVADEMNQMFPRRSIAYTDKNVKKRIQRFLAAC</sequence>
<protein>
    <recommendedName>
        <fullName evidence="4">DUF1492 domain-containing protein</fullName>
    </recommendedName>
</protein>
<dbReference type="Proteomes" id="UP000295710">
    <property type="component" value="Unassembled WGS sequence"/>
</dbReference>
<accession>A0A4R4FB15</accession>
<keyword evidence="3" id="KW-1185">Reference proteome</keyword>
<feature type="coiled-coil region" evidence="1">
    <location>
        <begin position="2"/>
        <end position="36"/>
    </location>
</feature>
<dbReference type="RefSeq" id="WP_132280655.1">
    <property type="nucleotide sequence ID" value="NZ_JAOBST010000051.1"/>
</dbReference>
<evidence type="ECO:0000313" key="3">
    <source>
        <dbReference type="Proteomes" id="UP000295710"/>
    </source>
</evidence>
<comment type="caution">
    <text evidence="2">The sequence shown here is derived from an EMBL/GenBank/DDBJ whole genome shotgun (WGS) entry which is preliminary data.</text>
</comment>
<gene>
    <name evidence="2" type="ORF">E1963_17135</name>
</gene>
<evidence type="ECO:0000313" key="2">
    <source>
        <dbReference type="EMBL" id="TDA20451.1"/>
    </source>
</evidence>
<proteinExistence type="predicted"/>
<keyword evidence="1" id="KW-0175">Coiled coil</keyword>